<feature type="domain" description="Peptidase M56" evidence="2">
    <location>
        <begin position="113"/>
        <end position="302"/>
    </location>
</feature>
<keyword evidence="1" id="KW-1133">Transmembrane helix</keyword>
<evidence type="ECO:0000259" key="2">
    <source>
        <dbReference type="Pfam" id="PF05569"/>
    </source>
</evidence>
<proteinExistence type="predicted"/>
<protein>
    <submittedName>
        <fullName evidence="3">M56 family metallopeptidase</fullName>
    </submittedName>
</protein>
<keyword evidence="1" id="KW-0472">Membrane</keyword>
<keyword evidence="4" id="KW-1185">Reference proteome</keyword>
<dbReference type="EMBL" id="JACOFW010000007">
    <property type="protein sequence ID" value="MBC3807341.1"/>
    <property type="molecule type" value="Genomic_DNA"/>
</dbReference>
<dbReference type="InterPro" id="IPR052173">
    <property type="entry name" value="Beta-lactam_resp_regulator"/>
</dbReference>
<name>A0ABR6X3H6_9BURK</name>
<feature type="transmembrane region" description="Helical" evidence="1">
    <location>
        <begin position="20"/>
        <end position="40"/>
    </location>
</feature>
<dbReference type="RefSeq" id="WP_186922428.1">
    <property type="nucleotide sequence ID" value="NZ_JACOFW010000007.1"/>
</dbReference>
<dbReference type="Pfam" id="PF05569">
    <property type="entry name" value="Peptidase_M56"/>
    <property type="match status" value="1"/>
</dbReference>
<evidence type="ECO:0000313" key="3">
    <source>
        <dbReference type="EMBL" id="MBC3807341.1"/>
    </source>
</evidence>
<comment type="caution">
    <text evidence="3">The sequence shown here is derived from an EMBL/GenBank/DDBJ whole genome shotgun (WGS) entry which is preliminary data.</text>
</comment>
<dbReference type="Proteomes" id="UP000648257">
    <property type="component" value="Unassembled WGS sequence"/>
</dbReference>
<accession>A0ABR6X3H6</accession>
<feature type="transmembrane region" description="Helical" evidence="1">
    <location>
        <begin position="52"/>
        <end position="72"/>
    </location>
</feature>
<sequence>MNRLINVIGIDVLHALVWSLVHSIWQAGLVAGFVALIANAASVQDANWRGRWYGFGMVACLVLSVLTFFHYFRHGPLRLSLGSGDSVKLSMYIPISNEANWLAQLSSYINHHLLQIIVIWSFGLFIALLFHMWGWRCNHVLKKVHIEALPEPWRRTFSELAVKLGIHHSIQFCITHKVAVPCVIGYFKPMLLLPASLLLGMSPQQIEVIVLHELAHIRRHDVLIANVQNLIKVFYFFNPFVFWISARLDQERENACDDIAVSACSNRILYAKTLQHFAEMHAHFSTKIAMTGGKNMLKHRIQRLFITKKNSADSVKKSISAMLLMSLMMTTAAYAWINTTSNNQISLQAKNLPLKQVLQQAEIACPGSTSKIKLRQADVMVNVNFSNINCADVPGLFIDMQERFGMRFTDVKFHAALDIIKQQCPTIFRDIRLKNPNALYSVNMQDVSCVEILNAVAEFDAQAK</sequence>
<evidence type="ECO:0000313" key="4">
    <source>
        <dbReference type="Proteomes" id="UP000648257"/>
    </source>
</evidence>
<dbReference type="Gene3D" id="3.30.2010.10">
    <property type="entry name" value="Metalloproteases ('zincins'), catalytic domain"/>
    <property type="match status" value="1"/>
</dbReference>
<reference evidence="3 4" key="1">
    <citation type="submission" date="2020-08" db="EMBL/GenBank/DDBJ databases">
        <title>Novel species isolated from subtropical streams in China.</title>
        <authorList>
            <person name="Lu H."/>
        </authorList>
    </citation>
    <scope>NUCLEOTIDE SEQUENCE [LARGE SCALE GENOMIC DNA]</scope>
    <source>
        <strain evidence="3 4">KACC 16656</strain>
    </source>
</reference>
<dbReference type="InterPro" id="IPR008756">
    <property type="entry name" value="Peptidase_M56"/>
</dbReference>
<dbReference type="PANTHER" id="PTHR34978">
    <property type="entry name" value="POSSIBLE SENSOR-TRANSDUCER PROTEIN BLAR"/>
    <property type="match status" value="1"/>
</dbReference>
<feature type="transmembrane region" description="Helical" evidence="1">
    <location>
        <begin position="318"/>
        <end position="337"/>
    </location>
</feature>
<keyword evidence="1" id="KW-0812">Transmembrane</keyword>
<gene>
    <name evidence="3" type="ORF">H8K52_08290</name>
</gene>
<dbReference type="CDD" id="cd07341">
    <property type="entry name" value="M56_BlaR1_MecR1_like"/>
    <property type="match status" value="1"/>
</dbReference>
<evidence type="ECO:0000256" key="1">
    <source>
        <dbReference type="SAM" id="Phobius"/>
    </source>
</evidence>
<dbReference type="PANTHER" id="PTHR34978:SF3">
    <property type="entry name" value="SLR0241 PROTEIN"/>
    <property type="match status" value="1"/>
</dbReference>
<feature type="transmembrane region" description="Helical" evidence="1">
    <location>
        <begin position="113"/>
        <end position="133"/>
    </location>
</feature>
<organism evidence="3 4">
    <name type="scientific">Undibacterium seohonense</name>
    <dbReference type="NCBI Taxonomy" id="1344950"/>
    <lineage>
        <taxon>Bacteria</taxon>
        <taxon>Pseudomonadati</taxon>
        <taxon>Pseudomonadota</taxon>
        <taxon>Betaproteobacteria</taxon>
        <taxon>Burkholderiales</taxon>
        <taxon>Oxalobacteraceae</taxon>
        <taxon>Undibacterium</taxon>
    </lineage>
</organism>